<keyword evidence="2" id="KW-0805">Transcription regulation</keyword>
<dbReference type="Proteomes" id="UP000004994">
    <property type="component" value="Unassembled WGS sequence"/>
</dbReference>
<dbReference type="PANTHER" id="PTHR31072:SF228">
    <property type="entry name" value="TCP DOMAIN-CONTAINING PROTEIN"/>
    <property type="match status" value="1"/>
</dbReference>
<evidence type="ECO:0000313" key="7">
    <source>
        <dbReference type="EnsemblPlants" id="Solyc00g217560.1.1.1.CDS"/>
    </source>
</evidence>
<evidence type="ECO:0000313" key="8">
    <source>
        <dbReference type="Proteomes" id="UP000004994"/>
    </source>
</evidence>
<dbReference type="GO" id="GO:0005634">
    <property type="term" value="C:nucleus"/>
    <property type="evidence" value="ECO:0000318"/>
    <property type="project" value="GO_Central"/>
</dbReference>
<reference evidence="7" key="2">
    <citation type="submission" date="2019-04" db="UniProtKB">
        <authorList>
            <consortium name="EnsemblPlants"/>
        </authorList>
    </citation>
    <scope>IDENTIFICATION</scope>
    <source>
        <strain evidence="7">cv. Heinz 1706</strain>
    </source>
</reference>
<comment type="subcellular location">
    <subcellularLocation>
        <location evidence="1">Nucleus</location>
    </subcellularLocation>
</comment>
<keyword evidence="8" id="KW-1185">Reference proteome</keyword>
<accession>A0A494GA56</accession>
<sequence>MISREVDPSDNNVIMIPKKSSLSSSSSWTRFKDPRIVRVSRAFGGKDRHSKVLTVKGLRDRRVRLSVPTALQVYDLQDKLGLDQPSKVVDWLLNEAKHDIDELPPLQIRDQTGLPLTGLRKEEEETMVVSDEDRVKLDVRNLDLKGNSNSNNNKNSFSFGLYKDNHSSQSGIFIY</sequence>
<evidence type="ECO:0000256" key="2">
    <source>
        <dbReference type="ARBA" id="ARBA00023015"/>
    </source>
</evidence>
<keyword evidence="5" id="KW-0539">Nucleus</keyword>
<proteinExistence type="predicted"/>
<evidence type="ECO:0000256" key="1">
    <source>
        <dbReference type="ARBA" id="ARBA00004123"/>
    </source>
</evidence>
<keyword evidence="3" id="KW-0238">DNA-binding</keyword>
<keyword evidence="4" id="KW-0804">Transcription</keyword>
<protein>
    <recommendedName>
        <fullName evidence="6">TCP domain-containing protein</fullName>
    </recommendedName>
</protein>
<dbReference type="PANTHER" id="PTHR31072">
    <property type="entry name" value="TRANSCRIPTION FACTOR TCP4-RELATED"/>
    <property type="match status" value="1"/>
</dbReference>
<dbReference type="STRING" id="4081.A0A494GA56"/>
<dbReference type="InterPro" id="IPR005333">
    <property type="entry name" value="Transcription_factor_TCP"/>
</dbReference>
<dbReference type="Gramene" id="Solyc00g217560.1.1">
    <property type="protein sequence ID" value="Solyc00g217560.1.1.1.CDS"/>
    <property type="gene ID" value="Solyc00g217560.1"/>
</dbReference>
<evidence type="ECO:0000256" key="4">
    <source>
        <dbReference type="ARBA" id="ARBA00023163"/>
    </source>
</evidence>
<organism evidence="7">
    <name type="scientific">Solanum lycopersicum</name>
    <name type="common">Tomato</name>
    <name type="synonym">Lycopersicon esculentum</name>
    <dbReference type="NCBI Taxonomy" id="4081"/>
    <lineage>
        <taxon>Eukaryota</taxon>
        <taxon>Viridiplantae</taxon>
        <taxon>Streptophyta</taxon>
        <taxon>Embryophyta</taxon>
        <taxon>Tracheophyta</taxon>
        <taxon>Spermatophyta</taxon>
        <taxon>Magnoliopsida</taxon>
        <taxon>eudicotyledons</taxon>
        <taxon>Gunneridae</taxon>
        <taxon>Pentapetalae</taxon>
        <taxon>asterids</taxon>
        <taxon>lamiids</taxon>
        <taxon>Solanales</taxon>
        <taxon>Solanaceae</taxon>
        <taxon>Solanoideae</taxon>
        <taxon>Solaneae</taxon>
        <taxon>Solanum</taxon>
        <taxon>Solanum subgen. Lycopersicon</taxon>
    </lineage>
</organism>
<dbReference type="Pfam" id="PF03634">
    <property type="entry name" value="TCP"/>
    <property type="match status" value="1"/>
</dbReference>
<dbReference type="EnsemblPlants" id="Solyc00g217560.1.1">
    <property type="protein sequence ID" value="Solyc00g217560.1.1.1.CDS"/>
    <property type="gene ID" value="Solyc00g217560.1"/>
</dbReference>
<dbReference type="OMA" id="MISREVD"/>
<dbReference type="PaxDb" id="4081-Solyc00g217560.1.1"/>
<dbReference type="GO" id="GO:0003700">
    <property type="term" value="F:DNA-binding transcription factor activity"/>
    <property type="evidence" value="ECO:0000318"/>
    <property type="project" value="GO_Central"/>
</dbReference>
<dbReference type="PROSITE" id="PS51369">
    <property type="entry name" value="TCP"/>
    <property type="match status" value="1"/>
</dbReference>
<dbReference type="SMR" id="A0A494GA56"/>
<dbReference type="InParanoid" id="A0A494GA56"/>
<name>A0A494GA56_SOLLC</name>
<dbReference type="AlphaFoldDB" id="A0A494GA56"/>
<reference evidence="7" key="1">
    <citation type="journal article" date="2012" name="Nature">
        <title>The tomato genome sequence provides insights into fleshy fruit evolution.</title>
        <authorList>
            <consortium name="Tomato Genome Consortium"/>
        </authorList>
    </citation>
    <scope>NUCLEOTIDE SEQUENCE [LARGE SCALE GENOMIC DNA]</scope>
    <source>
        <strain evidence="7">cv. Heinz 1706</strain>
    </source>
</reference>
<evidence type="ECO:0000256" key="5">
    <source>
        <dbReference type="ARBA" id="ARBA00023242"/>
    </source>
</evidence>
<evidence type="ECO:0000259" key="6">
    <source>
        <dbReference type="PROSITE" id="PS51369"/>
    </source>
</evidence>
<feature type="domain" description="TCP" evidence="6">
    <location>
        <begin position="45"/>
        <end position="103"/>
    </location>
</feature>
<evidence type="ECO:0000256" key="3">
    <source>
        <dbReference type="ARBA" id="ARBA00023125"/>
    </source>
</evidence>
<dbReference type="InterPro" id="IPR017887">
    <property type="entry name" value="TF_TCP_subgr"/>
</dbReference>
<dbReference type="GO" id="GO:0043565">
    <property type="term" value="F:sequence-specific DNA binding"/>
    <property type="evidence" value="ECO:0000318"/>
    <property type="project" value="GO_Central"/>
</dbReference>